<dbReference type="GO" id="GO:0003723">
    <property type="term" value="F:RNA binding"/>
    <property type="evidence" value="ECO:0007669"/>
    <property type="project" value="InterPro"/>
</dbReference>
<dbReference type="Gene3D" id="3.30.300.20">
    <property type="match status" value="1"/>
</dbReference>
<dbReference type="SUPFAM" id="SSF82708">
    <property type="entry name" value="R3H domain"/>
    <property type="match status" value="1"/>
</dbReference>
<comment type="caution">
    <text evidence="2">The sequence shown here is derived from an EMBL/GenBank/DDBJ whole genome shotgun (WGS) entry which is preliminary data.</text>
</comment>
<dbReference type="InterPro" id="IPR001374">
    <property type="entry name" value="R3H_dom"/>
</dbReference>
<dbReference type="PANTHER" id="PTHR35800:SF1">
    <property type="entry name" value="RNA-BINDING PROTEIN KHPB"/>
    <property type="match status" value="1"/>
</dbReference>
<dbReference type="CDD" id="cd02414">
    <property type="entry name" value="KH-II_Jag"/>
    <property type="match status" value="1"/>
</dbReference>
<dbReference type="PROSITE" id="PS51061">
    <property type="entry name" value="R3H"/>
    <property type="match status" value="1"/>
</dbReference>
<dbReference type="InterPro" id="IPR038008">
    <property type="entry name" value="Jag_KH"/>
</dbReference>
<evidence type="ECO:0000313" key="2">
    <source>
        <dbReference type="EMBL" id="KKQ48333.1"/>
    </source>
</evidence>
<protein>
    <recommendedName>
        <fullName evidence="1">R3H domain-containing protein</fullName>
    </recommendedName>
</protein>
<feature type="domain" description="R3H" evidence="1">
    <location>
        <begin position="92"/>
        <end position="157"/>
    </location>
</feature>
<proteinExistence type="predicted"/>
<accession>A0A0G0HZ14</accession>
<dbReference type="Pfam" id="PF13083">
    <property type="entry name" value="KH_KhpA-B"/>
    <property type="match status" value="1"/>
</dbReference>
<dbReference type="AlphaFoldDB" id="A0A0G0HZ14"/>
<dbReference type="Gene3D" id="3.30.1370.50">
    <property type="entry name" value="R3H-like domain"/>
    <property type="match status" value="1"/>
</dbReference>
<dbReference type="PANTHER" id="PTHR35800">
    <property type="entry name" value="PROTEIN JAG"/>
    <property type="match status" value="1"/>
</dbReference>
<dbReference type="InterPro" id="IPR015946">
    <property type="entry name" value="KH_dom-like_a/b"/>
</dbReference>
<dbReference type="SMART" id="SM00393">
    <property type="entry name" value="R3H"/>
    <property type="match status" value="1"/>
</dbReference>
<name>A0A0G0HZ14_9BACT</name>
<evidence type="ECO:0000313" key="3">
    <source>
        <dbReference type="Proteomes" id="UP000034366"/>
    </source>
</evidence>
<sequence length="157" mass="17859">MATKKKSSTDKIIQEIAEEILKLMDLTCEIKISYDKSTQVYLLDISAGEEAGLLIGKKGETIDAIQVVINMILRQKTGEWLRVVVNVADFREKEISRMKELAEQTAQRVRETGEQQNLYNLTPSQRRIVHMSLSEEKDIQTESVGEGLSRYLVVSKK</sequence>
<gene>
    <name evidence="2" type="ORF">US67_C0036G0006</name>
</gene>
<organism evidence="2 3">
    <name type="scientific">Candidatus Woesebacteria bacterium GW2011_GWD1_38_10</name>
    <dbReference type="NCBI Taxonomy" id="1618592"/>
    <lineage>
        <taxon>Bacteria</taxon>
        <taxon>Candidatus Woeseibacteriota</taxon>
    </lineage>
</organism>
<dbReference type="Pfam" id="PF01424">
    <property type="entry name" value="R3H"/>
    <property type="match status" value="1"/>
</dbReference>
<dbReference type="EMBL" id="LBTW01000036">
    <property type="protein sequence ID" value="KKQ48333.1"/>
    <property type="molecule type" value="Genomic_DNA"/>
</dbReference>
<evidence type="ECO:0000259" key="1">
    <source>
        <dbReference type="PROSITE" id="PS51061"/>
    </source>
</evidence>
<dbReference type="Proteomes" id="UP000034366">
    <property type="component" value="Unassembled WGS sequence"/>
</dbReference>
<dbReference type="InterPro" id="IPR036867">
    <property type="entry name" value="R3H_dom_sf"/>
</dbReference>
<dbReference type="InterPro" id="IPR039247">
    <property type="entry name" value="KhpB"/>
</dbReference>
<reference evidence="2 3" key="1">
    <citation type="journal article" date="2015" name="Nature">
        <title>rRNA introns, odd ribosomes, and small enigmatic genomes across a large radiation of phyla.</title>
        <authorList>
            <person name="Brown C.T."/>
            <person name="Hug L.A."/>
            <person name="Thomas B.C."/>
            <person name="Sharon I."/>
            <person name="Castelle C.J."/>
            <person name="Singh A."/>
            <person name="Wilkins M.J."/>
            <person name="Williams K.H."/>
            <person name="Banfield J.F."/>
        </authorList>
    </citation>
    <scope>NUCLEOTIDE SEQUENCE [LARGE SCALE GENOMIC DNA]</scope>
</reference>